<evidence type="ECO:0000256" key="9">
    <source>
        <dbReference type="ARBA" id="ARBA00046288"/>
    </source>
</evidence>
<dbReference type="GO" id="GO:0005509">
    <property type="term" value="F:calcium ion binding"/>
    <property type="evidence" value="ECO:0007669"/>
    <property type="project" value="InterPro"/>
</dbReference>
<gene>
    <name evidence="13" type="ORF">HPLM_LOCUS14640</name>
</gene>
<dbReference type="Pfam" id="PF00066">
    <property type="entry name" value="Notch"/>
    <property type="match status" value="1"/>
</dbReference>
<evidence type="ECO:0000256" key="10">
    <source>
        <dbReference type="PROSITE-ProRule" id="PRU00076"/>
    </source>
</evidence>
<evidence type="ECO:0000256" key="2">
    <source>
        <dbReference type="ARBA" id="ARBA00022692"/>
    </source>
</evidence>
<dbReference type="CDD" id="cd00054">
    <property type="entry name" value="EGF_CA"/>
    <property type="match status" value="1"/>
</dbReference>
<evidence type="ECO:0000313" key="13">
    <source>
        <dbReference type="EMBL" id="VDO53509.1"/>
    </source>
</evidence>
<keyword evidence="6" id="KW-0472">Membrane</keyword>
<keyword evidence="1 10" id="KW-0245">EGF-like domain</keyword>
<keyword evidence="4" id="KW-0677">Repeat</keyword>
<keyword evidence="8" id="KW-0325">Glycoprotein</keyword>
<reference evidence="13 14" key="2">
    <citation type="submission" date="2018-11" db="EMBL/GenBank/DDBJ databases">
        <authorList>
            <consortium name="Pathogen Informatics"/>
        </authorList>
    </citation>
    <scope>NUCLEOTIDE SEQUENCE [LARGE SCALE GENOMIC DNA]</scope>
    <source>
        <strain evidence="13 14">MHpl1</strain>
    </source>
</reference>
<evidence type="ECO:0000259" key="11">
    <source>
        <dbReference type="PROSITE" id="PS50026"/>
    </source>
</evidence>
<feature type="disulfide bond" evidence="10">
    <location>
        <begin position="97"/>
        <end position="106"/>
    </location>
</feature>
<dbReference type="InterPro" id="IPR051022">
    <property type="entry name" value="Notch_Cell-Fate_Det"/>
</dbReference>
<dbReference type="PANTHER" id="PTHR24049:SF22">
    <property type="entry name" value="DROSOPHILA CRUMBS HOMOLOG"/>
    <property type="match status" value="1"/>
</dbReference>
<dbReference type="Proteomes" id="UP000268014">
    <property type="component" value="Unassembled WGS sequence"/>
</dbReference>
<feature type="domain" description="EGF-like" evidence="11">
    <location>
        <begin position="68"/>
        <end position="107"/>
    </location>
</feature>
<dbReference type="FunFam" id="2.10.25.10:FF:000173">
    <property type="entry name" value="Neurogenic locus notch protein 2"/>
    <property type="match status" value="1"/>
</dbReference>
<dbReference type="GO" id="GO:0007157">
    <property type="term" value="P:heterophilic cell-cell adhesion via plasma membrane cell adhesion molecules"/>
    <property type="evidence" value="ECO:0007669"/>
    <property type="project" value="TreeGrafter"/>
</dbReference>
<keyword evidence="14" id="KW-1185">Reference proteome</keyword>
<keyword evidence="7 10" id="KW-1015">Disulfide bond</keyword>
<evidence type="ECO:0000256" key="5">
    <source>
        <dbReference type="ARBA" id="ARBA00022989"/>
    </source>
</evidence>
<dbReference type="PANTHER" id="PTHR24049">
    <property type="entry name" value="CRUMBS FAMILY MEMBER"/>
    <property type="match status" value="1"/>
</dbReference>
<feature type="disulfide bond" evidence="10">
    <location>
        <begin position="56"/>
        <end position="65"/>
    </location>
</feature>
<dbReference type="Gene3D" id="2.10.25.10">
    <property type="entry name" value="Laminin"/>
    <property type="match status" value="2"/>
</dbReference>
<organism evidence="15">
    <name type="scientific">Haemonchus placei</name>
    <name type="common">Barber's pole worm</name>
    <dbReference type="NCBI Taxonomy" id="6290"/>
    <lineage>
        <taxon>Eukaryota</taxon>
        <taxon>Metazoa</taxon>
        <taxon>Ecdysozoa</taxon>
        <taxon>Nematoda</taxon>
        <taxon>Chromadorea</taxon>
        <taxon>Rhabditida</taxon>
        <taxon>Rhabditina</taxon>
        <taxon>Rhabditomorpha</taxon>
        <taxon>Strongyloidea</taxon>
        <taxon>Trichostrongylidae</taxon>
        <taxon>Haemonchus</taxon>
    </lineage>
</organism>
<dbReference type="GO" id="GO:0012505">
    <property type="term" value="C:endomembrane system"/>
    <property type="evidence" value="ECO:0007669"/>
    <property type="project" value="UniProtKB-SubCell"/>
</dbReference>
<dbReference type="PROSITE" id="PS01186">
    <property type="entry name" value="EGF_2"/>
    <property type="match status" value="2"/>
</dbReference>
<dbReference type="GO" id="GO:0005886">
    <property type="term" value="C:plasma membrane"/>
    <property type="evidence" value="ECO:0007669"/>
    <property type="project" value="TreeGrafter"/>
</dbReference>
<keyword evidence="3" id="KW-0732">Signal</keyword>
<evidence type="ECO:0000313" key="15">
    <source>
        <dbReference type="WBParaSite" id="HPLM_0001464801-mRNA-1"/>
    </source>
</evidence>
<feature type="domain" description="EGF-like" evidence="11">
    <location>
        <begin position="24"/>
        <end position="66"/>
    </location>
</feature>
<evidence type="ECO:0000256" key="6">
    <source>
        <dbReference type="ARBA" id="ARBA00023136"/>
    </source>
</evidence>
<dbReference type="AlphaFoldDB" id="A0A158QQC6"/>
<protein>
    <submittedName>
        <fullName evidence="15">EGF-like domain-containing protein</fullName>
    </submittedName>
</protein>
<dbReference type="Pfam" id="PF00008">
    <property type="entry name" value="EGF"/>
    <property type="match status" value="2"/>
</dbReference>
<dbReference type="PROSITE" id="PS50026">
    <property type="entry name" value="EGF_3"/>
    <property type="match status" value="2"/>
</dbReference>
<dbReference type="SUPFAM" id="SSF57196">
    <property type="entry name" value="EGF/Laminin"/>
    <property type="match status" value="2"/>
</dbReference>
<name>A0A158QQC6_HAEPC</name>
<dbReference type="SMART" id="SM00179">
    <property type="entry name" value="EGF_CA"/>
    <property type="match status" value="2"/>
</dbReference>
<dbReference type="EMBL" id="UZAF01018639">
    <property type="protein sequence ID" value="VDO53509.1"/>
    <property type="molecule type" value="Genomic_DNA"/>
</dbReference>
<dbReference type="InterPro" id="IPR035993">
    <property type="entry name" value="Notch-like_dom_sf"/>
</dbReference>
<evidence type="ECO:0000256" key="8">
    <source>
        <dbReference type="ARBA" id="ARBA00023180"/>
    </source>
</evidence>
<dbReference type="GO" id="GO:0032991">
    <property type="term" value="C:protein-containing complex"/>
    <property type="evidence" value="ECO:0007669"/>
    <property type="project" value="TreeGrafter"/>
</dbReference>
<proteinExistence type="predicted"/>
<dbReference type="InterPro" id="IPR001881">
    <property type="entry name" value="EGF-like_Ca-bd_dom"/>
</dbReference>
<dbReference type="STRING" id="6290.A0A158QQC6"/>
<dbReference type="PROSITE" id="PS00022">
    <property type="entry name" value="EGF_1"/>
    <property type="match status" value="2"/>
</dbReference>
<accession>A0A158QQC6</accession>
<dbReference type="SUPFAM" id="SSF90193">
    <property type="entry name" value="Notch domain"/>
    <property type="match status" value="1"/>
</dbReference>
<evidence type="ECO:0000259" key="12">
    <source>
        <dbReference type="PROSITE" id="PS50258"/>
    </source>
</evidence>
<dbReference type="Gene3D" id="4.10.470.20">
    <property type="match status" value="1"/>
</dbReference>
<keyword evidence="5" id="KW-1133">Transmembrane helix</keyword>
<keyword evidence="2" id="KW-0812">Transmembrane</keyword>
<dbReference type="InterPro" id="IPR000742">
    <property type="entry name" value="EGF"/>
</dbReference>
<sequence length="165" mass="18484">MVFVIRMEDVFVSLDGQGQYCELDKDECSLMVCPADATCVNLTPKHSDDKGYSCICPEGYTGDLCDLEVDLCELHRERGENYCHNGGVCEARYVCMCQNGFGGPRCGRRVPRLEEYEEFGCPERAEVCAKLFDDGRCDDICNRESCLFDGFDCAKRDGAVCRPCC</sequence>
<evidence type="ECO:0000256" key="7">
    <source>
        <dbReference type="ARBA" id="ARBA00023157"/>
    </source>
</evidence>
<evidence type="ECO:0000313" key="14">
    <source>
        <dbReference type="Proteomes" id="UP000268014"/>
    </source>
</evidence>
<evidence type="ECO:0000256" key="1">
    <source>
        <dbReference type="ARBA" id="ARBA00022536"/>
    </source>
</evidence>
<dbReference type="SMART" id="SM00181">
    <property type="entry name" value="EGF"/>
    <property type="match status" value="2"/>
</dbReference>
<reference evidence="15" key="1">
    <citation type="submission" date="2016-04" db="UniProtKB">
        <authorList>
            <consortium name="WormBaseParasite"/>
        </authorList>
    </citation>
    <scope>IDENTIFICATION</scope>
</reference>
<comment type="subcellular location">
    <subcellularLocation>
        <location evidence="9">Endomembrane system</location>
        <topology evidence="9">Single-pass type I membrane protein</topology>
    </subcellularLocation>
</comment>
<dbReference type="PROSITE" id="PS50258">
    <property type="entry name" value="LNR"/>
    <property type="match status" value="1"/>
</dbReference>
<feature type="domain" description="LNR" evidence="12">
    <location>
        <begin position="121"/>
        <end position="164"/>
    </location>
</feature>
<dbReference type="InterPro" id="IPR000800">
    <property type="entry name" value="Notch_dom"/>
</dbReference>
<dbReference type="OrthoDB" id="5852397at2759"/>
<evidence type="ECO:0000256" key="3">
    <source>
        <dbReference type="ARBA" id="ARBA00022729"/>
    </source>
</evidence>
<dbReference type="GO" id="GO:0045197">
    <property type="term" value="P:establishment or maintenance of epithelial cell apical/basal polarity"/>
    <property type="evidence" value="ECO:0007669"/>
    <property type="project" value="TreeGrafter"/>
</dbReference>
<dbReference type="WBParaSite" id="HPLM_0001464801-mRNA-1">
    <property type="protein sequence ID" value="HPLM_0001464801-mRNA-1"/>
    <property type="gene ID" value="HPLM_0001464801"/>
</dbReference>
<dbReference type="SMART" id="SM00004">
    <property type="entry name" value="NL"/>
    <property type="match status" value="1"/>
</dbReference>
<comment type="caution">
    <text evidence="10">Lacks conserved residue(s) required for the propagation of feature annotation.</text>
</comment>
<evidence type="ECO:0000256" key="4">
    <source>
        <dbReference type="ARBA" id="ARBA00022737"/>
    </source>
</evidence>